<keyword evidence="2" id="KW-1185">Reference proteome</keyword>
<evidence type="ECO:0000256" key="1">
    <source>
        <dbReference type="SAM" id="MobiDB-lite"/>
    </source>
</evidence>
<evidence type="ECO:0000313" key="2">
    <source>
        <dbReference type="Proteomes" id="UP001318040"/>
    </source>
</evidence>
<dbReference type="RefSeq" id="XP_032826949.1">
    <property type="nucleotide sequence ID" value="XM_032971058.1"/>
</dbReference>
<dbReference type="AlphaFoldDB" id="A0AAJ7U0G4"/>
<name>A0AAJ7U0G4_PETMA</name>
<dbReference type="PANTHER" id="PTHR31743:SF1">
    <property type="entry name" value="SHORT TRANSIENT RECEPTOR POTENTIAL CHANNEL 4-ASSOCIATED PROTEIN"/>
    <property type="match status" value="1"/>
</dbReference>
<dbReference type="InterPro" id="IPR022162">
    <property type="entry name" value="TRPC4AP"/>
</dbReference>
<accession>A0AAJ7U0G4</accession>
<sequence length="782" mass="89263">MAEEARSAARPGSPRPGCSSRVARTGGVGAGSGSSVVHSLARQRLGQQRLASVVQMPEPVLKLRDKRAKWNNIPQSIRRLYDNSQPHNINYTECISTLQDLISLMTVEGMDYSADYGKVPQPAKFINADVFDLFGGVELLVDVLMRPTLLPQDQSKLRIQMHLTKAVLEVLHNVCMCTERVAKRLSERLEFVMYLFTLMSEKRGYLQAASLMEDVLGTKKEMILLEEIPDLVKLIARFDQHQFANFCRVLSVMVSELEPAGDENQTLLAQNEQLRRHCNPTSAEVNQATLLNIPGIVKRLCELATQKTTERQSPFVFLQELEHWLNLMDNSIALDMTTYIVDESDLDTSMEMEHSDHHMIDQLPLTMHEVYKVEVLYLLCVLLTGKHRDQVHKLLAEFRLIPGLNDLFEKLIWKNRSHNHRLHSPNQNCDCSPDVALKIQFLRLLHSFSDHHENKYLLLNRRELKELGAIALEAKVSETKAVVNTDRRLMCQGEKGLLSKLIEVMKEEPPESSFRFWLARAVESFLRGATSYVDQIFLLRRGLLEHILSCIIDSESTSRDILQSNFDLLGELMKFNVKAFKMFDTCVDTEEKFQKFLAQINSSLVDSNMFIRCIVLSLERFSQTDDSTVAEVMLQCRLLTYMASVENQLTILMRLISIVQVETLTQENVSCLNTSLVFLMLALRRGGLPIYLNALREKELADNKPGHVLTNFHSLLQFWQTHYLNKDKDSTSLENSSCINFSYWKETVSTLLDEDRSSPYALLSYVRPSCLGTDSENTCSEN</sequence>
<proteinExistence type="predicted"/>
<dbReference type="KEGG" id="pmrn:116952049"/>
<dbReference type="GO" id="GO:0006511">
    <property type="term" value="P:ubiquitin-dependent protein catabolic process"/>
    <property type="evidence" value="ECO:0007669"/>
    <property type="project" value="InterPro"/>
</dbReference>
<dbReference type="GO" id="GO:0019902">
    <property type="term" value="F:phosphatase binding"/>
    <property type="evidence" value="ECO:0007669"/>
    <property type="project" value="TreeGrafter"/>
</dbReference>
<gene>
    <name evidence="3" type="primary">TRPC4AP</name>
</gene>
<dbReference type="CTD" id="26133"/>
<dbReference type="Proteomes" id="UP001318040">
    <property type="component" value="Chromosome 45"/>
</dbReference>
<evidence type="ECO:0000313" key="3">
    <source>
        <dbReference type="RefSeq" id="XP_032826949.1"/>
    </source>
</evidence>
<organism evidence="2 3">
    <name type="scientific">Petromyzon marinus</name>
    <name type="common">Sea lamprey</name>
    <dbReference type="NCBI Taxonomy" id="7757"/>
    <lineage>
        <taxon>Eukaryota</taxon>
        <taxon>Metazoa</taxon>
        <taxon>Chordata</taxon>
        <taxon>Craniata</taxon>
        <taxon>Vertebrata</taxon>
        <taxon>Cyclostomata</taxon>
        <taxon>Hyperoartia</taxon>
        <taxon>Petromyzontiformes</taxon>
        <taxon>Petromyzontidae</taxon>
        <taxon>Petromyzon</taxon>
    </lineage>
</organism>
<keyword evidence="3" id="KW-0675">Receptor</keyword>
<protein>
    <submittedName>
        <fullName evidence="3">Short transient receptor potential channel 4-associated protein</fullName>
    </submittedName>
</protein>
<dbReference type="GeneID" id="116952049"/>
<dbReference type="Pfam" id="PF12463">
    <property type="entry name" value="DUF3689"/>
    <property type="match status" value="1"/>
</dbReference>
<dbReference type="PANTHER" id="PTHR31743">
    <property type="entry name" value="TRANSIENT RECEPTOR POTENTIAL CHANNEL 4-ASSOCIATED PROTEIN TCPC4AP"/>
    <property type="match status" value="1"/>
</dbReference>
<reference evidence="3" key="1">
    <citation type="submission" date="2025-08" db="UniProtKB">
        <authorList>
            <consortium name="RefSeq"/>
        </authorList>
    </citation>
    <scope>IDENTIFICATION</scope>
    <source>
        <tissue evidence="3">Sperm</tissue>
    </source>
</reference>
<dbReference type="GO" id="GO:0031464">
    <property type="term" value="C:Cul4A-RING E3 ubiquitin ligase complex"/>
    <property type="evidence" value="ECO:0007669"/>
    <property type="project" value="InterPro"/>
</dbReference>
<feature type="region of interest" description="Disordered" evidence="1">
    <location>
        <begin position="1"/>
        <end position="34"/>
    </location>
</feature>